<accession>A0AAV5LS82</accession>
<evidence type="ECO:0000313" key="1">
    <source>
        <dbReference type="EMBL" id="GKV40022.1"/>
    </source>
</evidence>
<reference evidence="1 2" key="1">
    <citation type="journal article" date="2021" name="Commun. Biol.">
        <title>The genome of Shorea leprosula (Dipterocarpaceae) highlights the ecological relevance of drought in aseasonal tropical rainforests.</title>
        <authorList>
            <person name="Ng K.K.S."/>
            <person name="Kobayashi M.J."/>
            <person name="Fawcett J.A."/>
            <person name="Hatakeyama M."/>
            <person name="Paape T."/>
            <person name="Ng C.H."/>
            <person name="Ang C.C."/>
            <person name="Tnah L.H."/>
            <person name="Lee C.T."/>
            <person name="Nishiyama T."/>
            <person name="Sese J."/>
            <person name="O'Brien M.J."/>
            <person name="Copetti D."/>
            <person name="Mohd Noor M.I."/>
            <person name="Ong R.C."/>
            <person name="Putra M."/>
            <person name="Sireger I.Z."/>
            <person name="Indrioko S."/>
            <person name="Kosugi Y."/>
            <person name="Izuno A."/>
            <person name="Isagi Y."/>
            <person name="Lee S.L."/>
            <person name="Shimizu K.K."/>
        </authorList>
    </citation>
    <scope>NUCLEOTIDE SEQUENCE [LARGE SCALE GENOMIC DNA]</scope>
    <source>
        <strain evidence="1">214</strain>
    </source>
</reference>
<dbReference type="EMBL" id="BPVZ01000138">
    <property type="protein sequence ID" value="GKV40022.1"/>
    <property type="molecule type" value="Genomic_DNA"/>
</dbReference>
<protein>
    <submittedName>
        <fullName evidence="1">Uncharacterized protein</fullName>
    </submittedName>
</protein>
<name>A0AAV5LS82_9ROSI</name>
<comment type="caution">
    <text evidence="1">The sequence shown here is derived from an EMBL/GenBank/DDBJ whole genome shotgun (WGS) entry which is preliminary data.</text>
</comment>
<organism evidence="1 2">
    <name type="scientific">Rubroshorea leprosula</name>
    <dbReference type="NCBI Taxonomy" id="152421"/>
    <lineage>
        <taxon>Eukaryota</taxon>
        <taxon>Viridiplantae</taxon>
        <taxon>Streptophyta</taxon>
        <taxon>Embryophyta</taxon>
        <taxon>Tracheophyta</taxon>
        <taxon>Spermatophyta</taxon>
        <taxon>Magnoliopsida</taxon>
        <taxon>eudicotyledons</taxon>
        <taxon>Gunneridae</taxon>
        <taxon>Pentapetalae</taxon>
        <taxon>rosids</taxon>
        <taxon>malvids</taxon>
        <taxon>Malvales</taxon>
        <taxon>Dipterocarpaceae</taxon>
        <taxon>Rubroshorea</taxon>
    </lineage>
</organism>
<dbReference type="AlphaFoldDB" id="A0AAV5LS82"/>
<gene>
    <name evidence="1" type="ORF">SLEP1_g47705</name>
</gene>
<sequence length="86" mass="9683">MVLQFLNPSPSIPTALMSRDLLMSAVLLAFQYVQLRFPPSFPHSQNNQDFHMQSAGLINRRGTHADRAANGSSEFRMQTHSFDCDS</sequence>
<dbReference type="Proteomes" id="UP001054252">
    <property type="component" value="Unassembled WGS sequence"/>
</dbReference>
<keyword evidence="2" id="KW-1185">Reference proteome</keyword>
<proteinExistence type="predicted"/>
<evidence type="ECO:0000313" key="2">
    <source>
        <dbReference type="Proteomes" id="UP001054252"/>
    </source>
</evidence>